<dbReference type="HOGENOM" id="CLU_045310_3_1_1"/>
<keyword evidence="9" id="KW-0325">Glycoprotein</keyword>
<dbReference type="Pfam" id="PF03567">
    <property type="entry name" value="Sulfotransfer_2"/>
    <property type="match status" value="1"/>
</dbReference>
<organism evidence="10 11">
    <name type="scientific">Drosophila virilis</name>
    <name type="common">Fruit fly</name>
    <dbReference type="NCBI Taxonomy" id="7244"/>
    <lineage>
        <taxon>Eukaryota</taxon>
        <taxon>Metazoa</taxon>
        <taxon>Ecdysozoa</taxon>
        <taxon>Arthropoda</taxon>
        <taxon>Hexapoda</taxon>
        <taxon>Insecta</taxon>
        <taxon>Pterygota</taxon>
        <taxon>Neoptera</taxon>
        <taxon>Endopterygota</taxon>
        <taxon>Diptera</taxon>
        <taxon>Brachycera</taxon>
        <taxon>Muscomorpha</taxon>
        <taxon>Ephydroidea</taxon>
        <taxon>Drosophilidae</taxon>
        <taxon>Drosophila</taxon>
    </lineage>
</organism>
<dbReference type="Gene3D" id="3.40.50.300">
    <property type="entry name" value="P-loop containing nucleotide triphosphate hydrolases"/>
    <property type="match status" value="1"/>
</dbReference>
<dbReference type="PANTHER" id="PTHR12129:SF20">
    <property type="entry name" value="HEPARAN SULFATE 2-O-SULFOTRANSFERASE PIPE"/>
    <property type="match status" value="1"/>
</dbReference>
<dbReference type="InterPro" id="IPR007734">
    <property type="entry name" value="Heparan_SO4_2-O-STrfase"/>
</dbReference>
<dbReference type="EMBL" id="CH940647">
    <property type="protein sequence ID" value="EDW69849.2"/>
    <property type="molecule type" value="Genomic_DNA"/>
</dbReference>
<dbReference type="OrthoDB" id="10019582at2759"/>
<dbReference type="InterPro" id="IPR027417">
    <property type="entry name" value="P-loop_NTPase"/>
</dbReference>
<reference evidence="10 11" key="1">
    <citation type="journal article" date="2007" name="Nature">
        <title>Evolution of genes and genomes on the Drosophila phylogeny.</title>
        <authorList>
            <consortium name="Drosophila 12 Genomes Consortium"/>
            <person name="Clark A.G."/>
            <person name="Eisen M.B."/>
            <person name="Smith D.R."/>
            <person name="Bergman C.M."/>
            <person name="Oliver B."/>
            <person name="Markow T.A."/>
            <person name="Kaufman T.C."/>
            <person name="Kellis M."/>
            <person name="Gelbart W."/>
            <person name="Iyer V.N."/>
            <person name="Pollard D.A."/>
            <person name="Sackton T.B."/>
            <person name="Larracuente A.M."/>
            <person name="Singh N.D."/>
            <person name="Abad J.P."/>
            <person name="Abt D.N."/>
            <person name="Adryan B."/>
            <person name="Aguade M."/>
            <person name="Akashi H."/>
            <person name="Anderson W.W."/>
            <person name="Aquadro C.F."/>
            <person name="Ardell D.H."/>
            <person name="Arguello R."/>
            <person name="Artieri C.G."/>
            <person name="Barbash D.A."/>
            <person name="Barker D."/>
            <person name="Barsanti P."/>
            <person name="Batterham P."/>
            <person name="Batzoglou S."/>
            <person name="Begun D."/>
            <person name="Bhutkar A."/>
            <person name="Blanco E."/>
            <person name="Bosak S.A."/>
            <person name="Bradley R.K."/>
            <person name="Brand A.D."/>
            <person name="Brent M.R."/>
            <person name="Brooks A.N."/>
            <person name="Brown R.H."/>
            <person name="Butlin R.K."/>
            <person name="Caggese C."/>
            <person name="Calvi B.R."/>
            <person name="Bernardo de Carvalho A."/>
            <person name="Caspi A."/>
            <person name="Castrezana S."/>
            <person name="Celniker S.E."/>
            <person name="Chang J.L."/>
            <person name="Chapple C."/>
            <person name="Chatterji S."/>
            <person name="Chinwalla A."/>
            <person name="Civetta A."/>
            <person name="Clifton S.W."/>
            <person name="Comeron J.M."/>
            <person name="Costello J.C."/>
            <person name="Coyne J.A."/>
            <person name="Daub J."/>
            <person name="David R.G."/>
            <person name="Delcher A.L."/>
            <person name="Delehaunty K."/>
            <person name="Do C.B."/>
            <person name="Ebling H."/>
            <person name="Edwards K."/>
            <person name="Eickbush T."/>
            <person name="Evans J.D."/>
            <person name="Filipski A."/>
            <person name="Findeiss S."/>
            <person name="Freyhult E."/>
            <person name="Fulton L."/>
            <person name="Fulton R."/>
            <person name="Garcia A.C."/>
            <person name="Gardiner A."/>
            <person name="Garfield D.A."/>
            <person name="Garvin B.E."/>
            <person name="Gibson G."/>
            <person name="Gilbert D."/>
            <person name="Gnerre S."/>
            <person name="Godfrey J."/>
            <person name="Good R."/>
            <person name="Gotea V."/>
            <person name="Gravely B."/>
            <person name="Greenberg A.J."/>
            <person name="Griffiths-Jones S."/>
            <person name="Gross S."/>
            <person name="Guigo R."/>
            <person name="Gustafson E.A."/>
            <person name="Haerty W."/>
            <person name="Hahn M.W."/>
            <person name="Halligan D.L."/>
            <person name="Halpern A.L."/>
            <person name="Halter G.M."/>
            <person name="Han M.V."/>
            <person name="Heger A."/>
            <person name="Hillier L."/>
            <person name="Hinrichs A.S."/>
            <person name="Holmes I."/>
            <person name="Hoskins R.A."/>
            <person name="Hubisz M.J."/>
            <person name="Hultmark D."/>
            <person name="Huntley M.A."/>
            <person name="Jaffe D.B."/>
            <person name="Jagadeeshan S."/>
            <person name="Jeck W.R."/>
            <person name="Johnson J."/>
            <person name="Jones C.D."/>
            <person name="Jordan W.C."/>
            <person name="Karpen G.H."/>
            <person name="Kataoka E."/>
            <person name="Keightley P.D."/>
            <person name="Kheradpour P."/>
            <person name="Kirkness E.F."/>
            <person name="Koerich L.B."/>
            <person name="Kristiansen K."/>
            <person name="Kudrna D."/>
            <person name="Kulathinal R.J."/>
            <person name="Kumar S."/>
            <person name="Kwok R."/>
            <person name="Lander E."/>
            <person name="Langley C.H."/>
            <person name="Lapoint R."/>
            <person name="Lazzaro B.P."/>
            <person name="Lee S.J."/>
            <person name="Levesque L."/>
            <person name="Li R."/>
            <person name="Lin C.F."/>
            <person name="Lin M.F."/>
            <person name="Lindblad-Toh K."/>
            <person name="Llopart A."/>
            <person name="Long M."/>
            <person name="Low L."/>
            <person name="Lozovsky E."/>
            <person name="Lu J."/>
            <person name="Luo M."/>
            <person name="Machado C.A."/>
            <person name="Makalowski W."/>
            <person name="Marzo M."/>
            <person name="Matsuda M."/>
            <person name="Matzkin L."/>
            <person name="McAllister B."/>
            <person name="McBride C.S."/>
            <person name="McKernan B."/>
            <person name="McKernan K."/>
            <person name="Mendez-Lago M."/>
            <person name="Minx P."/>
            <person name="Mollenhauer M.U."/>
            <person name="Montooth K."/>
            <person name="Mount S.M."/>
            <person name="Mu X."/>
            <person name="Myers E."/>
            <person name="Negre B."/>
            <person name="Newfeld S."/>
            <person name="Nielsen R."/>
            <person name="Noor M.A."/>
            <person name="O'Grady P."/>
            <person name="Pachter L."/>
            <person name="Papaceit M."/>
            <person name="Parisi M.J."/>
            <person name="Parisi M."/>
            <person name="Parts L."/>
            <person name="Pedersen J.S."/>
            <person name="Pesole G."/>
            <person name="Phillippy A.M."/>
            <person name="Ponting C.P."/>
            <person name="Pop M."/>
            <person name="Porcelli D."/>
            <person name="Powell J.R."/>
            <person name="Prohaska S."/>
            <person name="Pruitt K."/>
            <person name="Puig M."/>
            <person name="Quesneville H."/>
            <person name="Ram K.R."/>
            <person name="Rand D."/>
            <person name="Rasmussen M.D."/>
            <person name="Reed L.K."/>
            <person name="Reenan R."/>
            <person name="Reily A."/>
            <person name="Remington K.A."/>
            <person name="Rieger T.T."/>
            <person name="Ritchie M.G."/>
            <person name="Robin C."/>
            <person name="Rogers Y.H."/>
            <person name="Rohde C."/>
            <person name="Rozas J."/>
            <person name="Rubenfield M.J."/>
            <person name="Ruiz A."/>
            <person name="Russo S."/>
            <person name="Salzberg S.L."/>
            <person name="Sanchez-Gracia A."/>
            <person name="Saranga D.J."/>
            <person name="Sato H."/>
            <person name="Schaeffer S.W."/>
            <person name="Schatz M.C."/>
            <person name="Schlenke T."/>
            <person name="Schwartz R."/>
            <person name="Segarra C."/>
            <person name="Singh R.S."/>
            <person name="Sirot L."/>
            <person name="Sirota M."/>
            <person name="Sisneros N.B."/>
            <person name="Smith C.D."/>
            <person name="Smith T.F."/>
            <person name="Spieth J."/>
            <person name="Stage D.E."/>
            <person name="Stark A."/>
            <person name="Stephan W."/>
            <person name="Strausberg R.L."/>
            <person name="Strempel S."/>
            <person name="Sturgill D."/>
            <person name="Sutton G."/>
            <person name="Sutton G.G."/>
            <person name="Tao W."/>
            <person name="Teichmann S."/>
            <person name="Tobari Y.N."/>
            <person name="Tomimura Y."/>
            <person name="Tsolas J.M."/>
            <person name="Valente V.L."/>
            <person name="Venter E."/>
            <person name="Venter J.C."/>
            <person name="Vicario S."/>
            <person name="Vieira F.G."/>
            <person name="Vilella A.J."/>
            <person name="Villasante A."/>
            <person name="Walenz B."/>
            <person name="Wang J."/>
            <person name="Wasserman M."/>
            <person name="Watts T."/>
            <person name="Wilson D."/>
            <person name="Wilson R.K."/>
            <person name="Wing R.A."/>
            <person name="Wolfner M.F."/>
            <person name="Wong A."/>
            <person name="Wong G.K."/>
            <person name="Wu C.I."/>
            <person name="Wu G."/>
            <person name="Yamamoto D."/>
            <person name="Yang H.P."/>
            <person name="Yang S.P."/>
            <person name="Yorke J.A."/>
            <person name="Yoshida K."/>
            <person name="Zdobnov E."/>
            <person name="Zhang P."/>
            <person name="Zhang Y."/>
            <person name="Zimin A.V."/>
            <person name="Baldwin J."/>
            <person name="Abdouelleil A."/>
            <person name="Abdulkadir J."/>
            <person name="Abebe A."/>
            <person name="Abera B."/>
            <person name="Abreu J."/>
            <person name="Acer S.C."/>
            <person name="Aftuck L."/>
            <person name="Alexander A."/>
            <person name="An P."/>
            <person name="Anderson E."/>
            <person name="Anderson S."/>
            <person name="Arachi H."/>
            <person name="Azer M."/>
            <person name="Bachantsang P."/>
            <person name="Barry A."/>
            <person name="Bayul T."/>
            <person name="Berlin A."/>
            <person name="Bessette D."/>
            <person name="Bloom T."/>
            <person name="Blye J."/>
            <person name="Boguslavskiy L."/>
            <person name="Bonnet C."/>
            <person name="Boukhgalter B."/>
            <person name="Bourzgui I."/>
            <person name="Brown A."/>
            <person name="Cahill P."/>
            <person name="Channer S."/>
            <person name="Cheshatsang Y."/>
            <person name="Chuda L."/>
            <person name="Citroen M."/>
            <person name="Collymore A."/>
            <person name="Cooke P."/>
            <person name="Costello M."/>
            <person name="D'Aco K."/>
            <person name="Daza R."/>
            <person name="De Haan G."/>
            <person name="DeGray S."/>
            <person name="DeMaso C."/>
            <person name="Dhargay N."/>
            <person name="Dooley K."/>
            <person name="Dooley E."/>
            <person name="Doricent M."/>
            <person name="Dorje P."/>
            <person name="Dorjee K."/>
            <person name="Dupes A."/>
            <person name="Elong R."/>
            <person name="Falk J."/>
            <person name="Farina A."/>
            <person name="Faro S."/>
            <person name="Ferguson D."/>
            <person name="Fisher S."/>
            <person name="Foley C.D."/>
            <person name="Franke A."/>
            <person name="Friedrich D."/>
            <person name="Gadbois L."/>
            <person name="Gearin G."/>
            <person name="Gearin C.R."/>
            <person name="Giannoukos G."/>
            <person name="Goode T."/>
            <person name="Graham J."/>
            <person name="Grandbois E."/>
            <person name="Grewal S."/>
            <person name="Gyaltsen K."/>
            <person name="Hafez N."/>
            <person name="Hagos B."/>
            <person name="Hall J."/>
            <person name="Henson C."/>
            <person name="Hollinger A."/>
            <person name="Honan T."/>
            <person name="Huard M.D."/>
            <person name="Hughes L."/>
            <person name="Hurhula B."/>
            <person name="Husby M.E."/>
            <person name="Kamat A."/>
            <person name="Kanga B."/>
            <person name="Kashin S."/>
            <person name="Khazanovich D."/>
            <person name="Kisner P."/>
            <person name="Lance K."/>
            <person name="Lara M."/>
            <person name="Lee W."/>
            <person name="Lennon N."/>
            <person name="Letendre F."/>
            <person name="LeVine R."/>
            <person name="Lipovsky A."/>
            <person name="Liu X."/>
            <person name="Liu J."/>
            <person name="Liu S."/>
            <person name="Lokyitsang T."/>
            <person name="Lokyitsang Y."/>
            <person name="Lubonja R."/>
            <person name="Lui A."/>
            <person name="MacDonald P."/>
            <person name="Magnisalis V."/>
            <person name="Maru K."/>
            <person name="Matthews C."/>
            <person name="McCusker W."/>
            <person name="McDonough S."/>
            <person name="Mehta T."/>
            <person name="Meldrim J."/>
            <person name="Meneus L."/>
            <person name="Mihai O."/>
            <person name="Mihalev A."/>
            <person name="Mihova T."/>
            <person name="Mittelman R."/>
            <person name="Mlenga V."/>
            <person name="Montmayeur A."/>
            <person name="Mulrain L."/>
            <person name="Navidi A."/>
            <person name="Naylor J."/>
            <person name="Negash T."/>
            <person name="Nguyen T."/>
            <person name="Nguyen N."/>
            <person name="Nicol R."/>
            <person name="Norbu C."/>
            <person name="Norbu N."/>
            <person name="Novod N."/>
            <person name="O'Neill B."/>
            <person name="Osman S."/>
            <person name="Markiewicz E."/>
            <person name="Oyono O.L."/>
            <person name="Patti C."/>
            <person name="Phunkhang P."/>
            <person name="Pierre F."/>
            <person name="Priest M."/>
            <person name="Raghuraman S."/>
            <person name="Rege F."/>
            <person name="Reyes R."/>
            <person name="Rise C."/>
            <person name="Rogov P."/>
            <person name="Ross K."/>
            <person name="Ryan E."/>
            <person name="Settipalli S."/>
            <person name="Shea T."/>
            <person name="Sherpa N."/>
            <person name="Shi L."/>
            <person name="Shih D."/>
            <person name="Sparrow T."/>
            <person name="Spaulding J."/>
            <person name="Stalker J."/>
            <person name="Stange-Thomann N."/>
            <person name="Stavropoulos S."/>
            <person name="Stone C."/>
            <person name="Strader C."/>
            <person name="Tesfaye S."/>
            <person name="Thomson T."/>
            <person name="Thoulutsang Y."/>
            <person name="Thoulutsang D."/>
            <person name="Topham K."/>
            <person name="Topping I."/>
            <person name="Tsamla T."/>
            <person name="Vassiliev H."/>
            <person name="Vo A."/>
            <person name="Wangchuk T."/>
            <person name="Wangdi T."/>
            <person name="Weiand M."/>
            <person name="Wilkinson J."/>
            <person name="Wilson A."/>
            <person name="Yadav S."/>
            <person name="Young G."/>
            <person name="Yu Q."/>
            <person name="Zembek L."/>
            <person name="Zhong D."/>
            <person name="Zimmer A."/>
            <person name="Zwirko Z."/>
            <person name="Jaffe D.B."/>
            <person name="Alvarez P."/>
            <person name="Brockman W."/>
            <person name="Butler J."/>
            <person name="Chin C."/>
            <person name="Gnerre S."/>
            <person name="Grabherr M."/>
            <person name="Kleber M."/>
            <person name="Mauceli E."/>
            <person name="MacCallum I."/>
        </authorList>
    </citation>
    <scope>NUCLEOTIDE SEQUENCE [LARGE SCALE GENOMIC DNA]</scope>
    <source>
        <strain evidence="11">Tucson 15010-1051.87</strain>
    </source>
</reference>
<name>B4LCI6_DROVI</name>
<evidence type="ECO:0000256" key="3">
    <source>
        <dbReference type="ARBA" id="ARBA00022679"/>
    </source>
</evidence>
<keyword evidence="8" id="KW-0472">Membrane</keyword>
<dbReference type="FunFam" id="3.40.50.300:FF:001863">
    <property type="entry name" value="Heparan sulfate 2-o-sulfotransferase"/>
    <property type="match status" value="1"/>
</dbReference>
<evidence type="ECO:0000256" key="2">
    <source>
        <dbReference type="ARBA" id="ARBA00010569"/>
    </source>
</evidence>
<accession>B4LCI6</accession>
<keyword evidence="4" id="KW-0812">Transmembrane</keyword>
<dbReference type="EC" id="2.8.2.-" evidence="10"/>
<dbReference type="GO" id="GO:0008146">
    <property type="term" value="F:sulfotransferase activity"/>
    <property type="evidence" value="ECO:0007669"/>
    <property type="project" value="InterPro"/>
</dbReference>
<keyword evidence="5" id="KW-0735">Signal-anchor</keyword>
<keyword evidence="11" id="KW-1185">Reference proteome</keyword>
<evidence type="ECO:0000256" key="6">
    <source>
        <dbReference type="ARBA" id="ARBA00022989"/>
    </source>
</evidence>
<dbReference type="AlphaFoldDB" id="B4LCI6"/>
<dbReference type="Proteomes" id="UP000008792">
    <property type="component" value="Unassembled WGS sequence"/>
</dbReference>
<comment type="similarity">
    <text evidence="2">Belongs to the sulfotransferase 3 family.</text>
</comment>
<dbReference type="SMR" id="B4LCI6"/>
<protein>
    <submittedName>
        <fullName evidence="10">Uncharacterized protein</fullName>
        <ecNumber evidence="10">2.8.2.-</ecNumber>
    </submittedName>
</protein>
<keyword evidence="3 10" id="KW-0808">Transferase</keyword>
<evidence type="ECO:0000256" key="7">
    <source>
        <dbReference type="ARBA" id="ARBA00023034"/>
    </source>
</evidence>
<evidence type="ECO:0000256" key="5">
    <source>
        <dbReference type="ARBA" id="ARBA00022968"/>
    </source>
</evidence>
<dbReference type="InterPro" id="IPR005331">
    <property type="entry name" value="Sulfotransferase"/>
</dbReference>
<comment type="subcellular location">
    <subcellularLocation>
        <location evidence="1">Golgi apparatus membrane</location>
        <topology evidence="1">Single-pass type II membrane protein</topology>
    </subcellularLocation>
</comment>
<keyword evidence="6" id="KW-1133">Transmembrane helix</keyword>
<dbReference type="GO" id="GO:0000139">
    <property type="term" value="C:Golgi membrane"/>
    <property type="evidence" value="ECO:0007669"/>
    <property type="project" value="UniProtKB-SubCell"/>
</dbReference>
<evidence type="ECO:0000313" key="10">
    <source>
        <dbReference type="EMBL" id="EDW69849.2"/>
    </source>
</evidence>
<evidence type="ECO:0000256" key="9">
    <source>
        <dbReference type="ARBA" id="ARBA00023180"/>
    </source>
</evidence>
<proteinExistence type="inferred from homology"/>
<dbReference type="SUPFAM" id="SSF52540">
    <property type="entry name" value="P-loop containing nucleoside triphosphate hydrolases"/>
    <property type="match status" value="1"/>
</dbReference>
<sequence>TPNPIPYQLHSLTPQQLNNTAKAEMDRLFFTRCAKVGSESLMEFMENLQQINDFEVDRLGLKKSVRQLSPRQQAERADHIYNSEPGTVYIEHTSWIDFNAFNLPKPIYINLVRDPVERVISWYYYVRNSYLNAIFYRKNPMATLKPTAWFKKDFNECVRSGDPECQYVPLTVKDYVGNYKRQSLFFCGHDRNCLPFDSPLAIQIAKRRVEEEYAVVGSWEETNITLTVLEHYIPRYFARATTLYPLYQDKLQNRNRNNRKPKIDADVKAMIRRNFTHEYDFYYFCKQRLFKQYIALKRTELERLNLT</sequence>
<feature type="non-terminal residue" evidence="10">
    <location>
        <position position="1"/>
    </location>
</feature>
<keyword evidence="7" id="KW-0333">Golgi apparatus</keyword>
<dbReference type="PANTHER" id="PTHR12129">
    <property type="entry name" value="HEPARAN SULFATE 2-O-SULFOTRANSFERASE"/>
    <property type="match status" value="1"/>
</dbReference>
<evidence type="ECO:0000256" key="4">
    <source>
        <dbReference type="ARBA" id="ARBA00022692"/>
    </source>
</evidence>
<dbReference type="InParanoid" id="B4LCI6"/>
<gene>
    <name evidence="10" type="primary">Dvir\GJ11900</name>
    <name evidence="10" type="ORF">Dvir_GJ11900</name>
</gene>
<evidence type="ECO:0000256" key="1">
    <source>
        <dbReference type="ARBA" id="ARBA00004323"/>
    </source>
</evidence>
<dbReference type="eggNOG" id="KOG3922">
    <property type="taxonomic scope" value="Eukaryota"/>
</dbReference>
<evidence type="ECO:0000313" key="11">
    <source>
        <dbReference type="Proteomes" id="UP000008792"/>
    </source>
</evidence>
<evidence type="ECO:0000256" key="8">
    <source>
        <dbReference type="ARBA" id="ARBA00023136"/>
    </source>
</evidence>